<dbReference type="AlphaFoldDB" id="A0AAU9VJR0"/>
<protein>
    <submittedName>
        <fullName evidence="1">Uncharacterized protein</fullName>
    </submittedName>
</protein>
<comment type="caution">
    <text evidence="1">The sequence shown here is derived from an EMBL/GenBank/DDBJ whole genome shotgun (WGS) entry which is preliminary data.</text>
</comment>
<evidence type="ECO:0000313" key="1">
    <source>
        <dbReference type="EMBL" id="CAH3031723.1"/>
    </source>
</evidence>
<reference evidence="1 2" key="1">
    <citation type="submission" date="2022-05" db="EMBL/GenBank/DDBJ databases">
        <authorList>
            <consortium name="Genoscope - CEA"/>
            <person name="William W."/>
        </authorList>
    </citation>
    <scope>NUCLEOTIDE SEQUENCE [LARGE SCALE GENOMIC DNA]</scope>
</reference>
<dbReference type="EMBL" id="CALNXJ010000001">
    <property type="protein sequence ID" value="CAH3031723.1"/>
    <property type="molecule type" value="Genomic_DNA"/>
</dbReference>
<feature type="non-terminal residue" evidence="1">
    <location>
        <position position="1"/>
    </location>
</feature>
<gene>
    <name evidence="1" type="ORF">PMEA_00000503</name>
</gene>
<keyword evidence="2" id="KW-1185">Reference proteome</keyword>
<accession>A0AAU9VJR0</accession>
<dbReference type="Proteomes" id="UP001159428">
    <property type="component" value="Unassembled WGS sequence"/>
</dbReference>
<dbReference type="PANTHER" id="PTHR34415:SF1">
    <property type="entry name" value="INTEGRASE CATALYTIC DOMAIN-CONTAINING PROTEIN"/>
    <property type="match status" value="1"/>
</dbReference>
<evidence type="ECO:0000313" key="2">
    <source>
        <dbReference type="Proteomes" id="UP001159428"/>
    </source>
</evidence>
<dbReference type="PANTHER" id="PTHR34415">
    <property type="entry name" value="INTEGRASE CATALYTIC DOMAIN-CONTAINING PROTEIN"/>
    <property type="match status" value="1"/>
</dbReference>
<name>A0AAU9VJR0_9CNID</name>
<sequence>ILKKSYKVSFVSSIYELARVVETSSNTGVNKAQLVSTHDGRVIVPVYDWCTFLGQYFKKITNIKKYHHFRFSKDEPSVVYCREYLTSPEQACVLLKDGAVIPPVSVLPQKINPEGLSDERRNYLHREIRQFCKPGTEDLVAPVP</sequence>
<proteinExistence type="predicted"/>
<organism evidence="1 2">
    <name type="scientific">Pocillopora meandrina</name>
    <dbReference type="NCBI Taxonomy" id="46732"/>
    <lineage>
        <taxon>Eukaryota</taxon>
        <taxon>Metazoa</taxon>
        <taxon>Cnidaria</taxon>
        <taxon>Anthozoa</taxon>
        <taxon>Hexacorallia</taxon>
        <taxon>Scleractinia</taxon>
        <taxon>Astrocoeniina</taxon>
        <taxon>Pocilloporidae</taxon>
        <taxon>Pocillopora</taxon>
    </lineage>
</organism>